<evidence type="ECO:0008006" key="9">
    <source>
        <dbReference type="Google" id="ProtNLM"/>
    </source>
</evidence>
<comment type="subcellular location">
    <subcellularLocation>
        <location evidence="1">Membrane</location>
        <topology evidence="1">Single-pass type II membrane protein</topology>
    </subcellularLocation>
</comment>
<dbReference type="Gene3D" id="3.90.550.10">
    <property type="entry name" value="Spore Coat Polysaccharide Biosynthesis Protein SpsA, Chain A"/>
    <property type="match status" value="1"/>
</dbReference>
<dbReference type="InterPro" id="IPR029044">
    <property type="entry name" value="Nucleotide-diphossugar_trans"/>
</dbReference>
<keyword evidence="4" id="KW-1133">Transmembrane helix</keyword>
<dbReference type="VEuPathDB" id="FungiDB:BD410DRAFT_684555"/>
<name>A0A4Y7PYQ1_9AGAM</name>
<organism evidence="7 8">
    <name type="scientific">Rickenella mellea</name>
    <dbReference type="NCBI Taxonomy" id="50990"/>
    <lineage>
        <taxon>Eukaryota</taxon>
        <taxon>Fungi</taxon>
        <taxon>Dikarya</taxon>
        <taxon>Basidiomycota</taxon>
        <taxon>Agaricomycotina</taxon>
        <taxon>Agaricomycetes</taxon>
        <taxon>Hymenochaetales</taxon>
        <taxon>Rickenellaceae</taxon>
        <taxon>Rickenella</taxon>
    </lineage>
</organism>
<dbReference type="GO" id="GO:0035269">
    <property type="term" value="P:protein O-linked glycosylation via mannose"/>
    <property type="evidence" value="ECO:0007669"/>
    <property type="project" value="TreeGrafter"/>
</dbReference>
<keyword evidence="2" id="KW-0812">Transmembrane</keyword>
<dbReference type="STRING" id="50990.A0A4Y7PYQ1"/>
<evidence type="ECO:0000256" key="5">
    <source>
        <dbReference type="ARBA" id="ARBA00023136"/>
    </source>
</evidence>
<dbReference type="EMBL" id="ML170191">
    <property type="protein sequence ID" value="TDL20022.1"/>
    <property type="molecule type" value="Genomic_DNA"/>
</dbReference>
<feature type="non-terminal residue" evidence="7">
    <location>
        <position position="343"/>
    </location>
</feature>
<sequence length="343" mass="40173">KFVPYYYRASRSFDKEDITLTTLVTRNRFEVLGQLVERYKGPISVTIHVPLADSPYYGLKDDGSQVKELLEALDILYSSSPLFPRFVDVHLAYSRSKHDRQFNAWRNAARLFARTDFVMMLDVDFVPCTDFRARIRRSMHSKDIIELLREGRVALVIPAFEFVNHTEGLNQKSFPSSKESLKNLYDASLIAMFHRDWIPGHNNTNYPRFFSSHPGEVYKASGYQQAYEPYVIFRREGLPWCDERFVGYGGNKAACLFEMYLAGVSFFIMSDDFLIHQSHSYEEEARKLERRHNRKIYADFREEMCLKYLKVFHNQGLLHAAIARNAREECKKIKGMTRYTAQV</sequence>
<dbReference type="GO" id="GO:0042285">
    <property type="term" value="F:xylosyltransferase activity"/>
    <property type="evidence" value="ECO:0007669"/>
    <property type="project" value="TreeGrafter"/>
</dbReference>
<gene>
    <name evidence="7" type="ORF">BD410DRAFT_684555</name>
</gene>
<evidence type="ECO:0000313" key="8">
    <source>
        <dbReference type="Proteomes" id="UP000294933"/>
    </source>
</evidence>
<keyword evidence="6" id="KW-0325">Glycoprotein</keyword>
<dbReference type="SUPFAM" id="SSF53448">
    <property type="entry name" value="Nucleotide-diphospho-sugar transferases"/>
    <property type="match status" value="1"/>
</dbReference>
<evidence type="ECO:0000256" key="1">
    <source>
        <dbReference type="ARBA" id="ARBA00004606"/>
    </source>
</evidence>
<dbReference type="OrthoDB" id="411524at2759"/>
<reference evidence="7 8" key="1">
    <citation type="submission" date="2018-06" db="EMBL/GenBank/DDBJ databases">
        <title>A transcriptomic atlas of mushroom development highlights an independent origin of complex multicellularity.</title>
        <authorList>
            <consortium name="DOE Joint Genome Institute"/>
            <person name="Krizsan K."/>
            <person name="Almasi E."/>
            <person name="Merenyi Z."/>
            <person name="Sahu N."/>
            <person name="Viragh M."/>
            <person name="Koszo T."/>
            <person name="Mondo S."/>
            <person name="Kiss B."/>
            <person name="Balint B."/>
            <person name="Kues U."/>
            <person name="Barry K."/>
            <person name="Hegedus J.C."/>
            <person name="Henrissat B."/>
            <person name="Johnson J."/>
            <person name="Lipzen A."/>
            <person name="Ohm R."/>
            <person name="Nagy I."/>
            <person name="Pangilinan J."/>
            <person name="Yan J."/>
            <person name="Xiong Y."/>
            <person name="Grigoriev I.V."/>
            <person name="Hibbett D.S."/>
            <person name="Nagy L.G."/>
        </authorList>
    </citation>
    <scope>NUCLEOTIDE SEQUENCE [LARGE SCALE GENOMIC DNA]</scope>
    <source>
        <strain evidence="7 8">SZMC22713</strain>
    </source>
</reference>
<dbReference type="Proteomes" id="UP000294933">
    <property type="component" value="Unassembled WGS sequence"/>
</dbReference>
<evidence type="ECO:0000256" key="4">
    <source>
        <dbReference type="ARBA" id="ARBA00022989"/>
    </source>
</evidence>
<evidence type="ECO:0000256" key="2">
    <source>
        <dbReference type="ARBA" id="ARBA00022692"/>
    </source>
</evidence>
<dbReference type="GO" id="GO:0016020">
    <property type="term" value="C:membrane"/>
    <property type="evidence" value="ECO:0007669"/>
    <property type="project" value="UniProtKB-SubCell"/>
</dbReference>
<evidence type="ECO:0000256" key="6">
    <source>
        <dbReference type="ARBA" id="ARBA00023180"/>
    </source>
</evidence>
<feature type="non-terminal residue" evidence="7">
    <location>
        <position position="1"/>
    </location>
</feature>
<dbReference type="PANTHER" id="PTHR12270:SF25">
    <property type="entry name" value="GLYCOSYLTRANSFERASE-LIKE PROTEIN LARGE"/>
    <property type="match status" value="1"/>
</dbReference>
<evidence type="ECO:0000313" key="7">
    <source>
        <dbReference type="EMBL" id="TDL20022.1"/>
    </source>
</evidence>
<accession>A0A4Y7PYQ1</accession>
<dbReference type="InterPro" id="IPR051292">
    <property type="entry name" value="Xyl/GlcA_transferase"/>
</dbReference>
<protein>
    <recommendedName>
        <fullName evidence="9">Glycosyltransferase family 49 protein</fullName>
    </recommendedName>
</protein>
<dbReference type="GO" id="GO:0015020">
    <property type="term" value="F:glucuronosyltransferase activity"/>
    <property type="evidence" value="ECO:0007669"/>
    <property type="project" value="TreeGrafter"/>
</dbReference>
<keyword evidence="3" id="KW-0735">Signal-anchor</keyword>
<dbReference type="AlphaFoldDB" id="A0A4Y7PYQ1"/>
<evidence type="ECO:0000256" key="3">
    <source>
        <dbReference type="ARBA" id="ARBA00022968"/>
    </source>
</evidence>
<keyword evidence="5" id="KW-0472">Membrane</keyword>
<keyword evidence="8" id="KW-1185">Reference proteome</keyword>
<dbReference type="PANTHER" id="PTHR12270">
    <property type="entry name" value="GLYCOSYLTRANSFERASE-RELATED"/>
    <property type="match status" value="1"/>
</dbReference>
<dbReference type="Pfam" id="PF13896">
    <property type="entry name" value="Glyco_transf_49"/>
    <property type="match status" value="2"/>
</dbReference>
<proteinExistence type="predicted"/>